<organism evidence="1">
    <name type="scientific">Drosophila pseudoobscura pseudoobscura</name>
    <name type="common">Fruit fly</name>
    <dbReference type="NCBI Taxonomy" id="46245"/>
    <lineage>
        <taxon>Eukaryota</taxon>
        <taxon>Metazoa</taxon>
        <taxon>Ecdysozoa</taxon>
        <taxon>Arthropoda</taxon>
        <taxon>Hexapoda</taxon>
        <taxon>Insecta</taxon>
        <taxon>Pterygota</taxon>
        <taxon>Neoptera</taxon>
        <taxon>Endopterygota</taxon>
        <taxon>Diptera</taxon>
        <taxon>Brachycera</taxon>
        <taxon>Muscomorpha</taxon>
        <taxon>Ephydroidea</taxon>
        <taxon>Drosophilidae</taxon>
        <taxon>Drosophila</taxon>
        <taxon>Sophophora</taxon>
    </lineage>
</organism>
<dbReference type="EMBL" id="CH475677">
    <property type="protein sequence ID" value="KRT05223.1"/>
    <property type="molecule type" value="Genomic_DNA"/>
</dbReference>
<gene>
    <name evidence="1" type="primary">Dpse\GA31622</name>
    <name evidence="1" type="ORF">Dpse_GA31622</name>
</gene>
<evidence type="ECO:0008006" key="2">
    <source>
        <dbReference type="Google" id="ProtNLM"/>
    </source>
</evidence>
<dbReference type="InterPro" id="IPR036691">
    <property type="entry name" value="Endo/exonu/phosph_ase_sf"/>
</dbReference>
<proteinExistence type="predicted"/>
<dbReference type="SUPFAM" id="SSF56219">
    <property type="entry name" value="DNase I-like"/>
    <property type="match status" value="1"/>
</dbReference>
<reference evidence="1" key="2">
    <citation type="journal article" date="2007" name="Nature">
        <title>Evolution of genes and genomes on the Drosophila phylogeny.</title>
        <authorList>
            <consortium name="Drosophila 12 Genomes Consortium"/>
            <person name="Clark A.G."/>
            <person name="Eisen M.B."/>
            <person name="Smith D.R."/>
            <person name="Bergman C.M."/>
            <person name="Oliver B."/>
            <person name="Markow T.A."/>
            <person name="Kaufman T.C."/>
            <person name="Kellis M."/>
            <person name="Gelbart W."/>
            <person name="Iyer V.N."/>
            <person name="Pollard D.A."/>
            <person name="Sackton T.B."/>
            <person name="Larracuente A.M."/>
            <person name="Singh N.D."/>
            <person name="Abad J.P."/>
            <person name="Abt D.N."/>
            <person name="Adryan B."/>
            <person name="Aguade M."/>
            <person name="Akashi H."/>
            <person name="Anderson W.W."/>
            <person name="Aquadro C.F."/>
            <person name="Ardell D.H."/>
            <person name="Arguello R."/>
            <person name="Artieri C.G."/>
            <person name="Barbash D.A."/>
            <person name="Barker D."/>
            <person name="Barsanti P."/>
            <person name="Batterham P."/>
            <person name="Batzoglou S."/>
            <person name="Begun D."/>
            <person name="Bhutkar A."/>
            <person name="Blanco E."/>
            <person name="Bosak S.A."/>
            <person name="Bradley R.K."/>
            <person name="Brand A.D."/>
            <person name="Brent M.R."/>
            <person name="Brooks A.N."/>
            <person name="Brown R.H."/>
            <person name="Butlin R.K."/>
            <person name="Caggese C."/>
            <person name="Calvi B.R."/>
            <person name="Bernardo de Carvalho A."/>
            <person name="Caspi A."/>
            <person name="Castrezana S."/>
            <person name="Celniker S.E."/>
            <person name="Chang J.L."/>
            <person name="Chapple C."/>
            <person name="Chatterji S."/>
            <person name="Chinwalla A."/>
            <person name="Civetta A."/>
            <person name="Clifton S.W."/>
            <person name="Comeron J.M."/>
            <person name="Costello J.C."/>
            <person name="Coyne J.A."/>
            <person name="Daub J."/>
            <person name="David R.G."/>
            <person name="Delcher A.L."/>
            <person name="Delehaunty K."/>
            <person name="Do C.B."/>
            <person name="Ebling H."/>
            <person name="Edwards K."/>
            <person name="Eickbush T."/>
            <person name="Evans J.D."/>
            <person name="Filipski A."/>
            <person name="Findeiss S."/>
            <person name="Freyhult E."/>
            <person name="Fulton L."/>
            <person name="Fulton R."/>
            <person name="Garcia A.C."/>
            <person name="Gardiner A."/>
            <person name="Garfield D.A."/>
            <person name="Garvin B.E."/>
            <person name="Gibson G."/>
            <person name="Gilbert D."/>
            <person name="Gnerre S."/>
            <person name="Godfrey J."/>
            <person name="Good R."/>
            <person name="Gotea V."/>
            <person name="Gravely B."/>
            <person name="Greenberg A.J."/>
            <person name="Griffiths-Jones S."/>
            <person name="Gross S."/>
            <person name="Guigo R."/>
            <person name="Gustafson E.A."/>
            <person name="Haerty W."/>
            <person name="Hahn M.W."/>
            <person name="Halligan D.L."/>
            <person name="Halpern A.L."/>
            <person name="Halter G.M."/>
            <person name="Han M.V."/>
            <person name="Heger A."/>
            <person name="Hillier L."/>
            <person name="Hinrichs A.S."/>
            <person name="Holmes I."/>
            <person name="Hoskins R.A."/>
            <person name="Hubisz M.J."/>
            <person name="Hultmark D."/>
            <person name="Huntley M.A."/>
            <person name="Jaffe D.B."/>
            <person name="Jagadeeshan S."/>
            <person name="Jeck W.R."/>
            <person name="Johnson J."/>
            <person name="Jones C.D."/>
            <person name="Jordan W.C."/>
            <person name="Karpen G.H."/>
            <person name="Kataoka E."/>
            <person name="Keightley P.D."/>
            <person name="Kheradpour P."/>
            <person name="Kirkness E.F."/>
            <person name="Koerich L.B."/>
            <person name="Kristiansen K."/>
            <person name="Kudrna D."/>
            <person name="Kulathinal R.J."/>
            <person name="Kumar S."/>
            <person name="Kwok R."/>
            <person name="Lander E."/>
            <person name="Langley C.H."/>
            <person name="Lapoint R."/>
            <person name="Lazzaro B.P."/>
            <person name="Lee S.J."/>
            <person name="Levesque L."/>
            <person name="Li R."/>
            <person name="Lin C.F."/>
            <person name="Lin M.F."/>
            <person name="Lindblad-Toh K."/>
            <person name="Llopart A."/>
            <person name="Long M."/>
            <person name="Low L."/>
            <person name="Lozovsky E."/>
            <person name="Lu J."/>
            <person name="Luo M."/>
            <person name="Machado C.A."/>
            <person name="Makalowski W."/>
            <person name="Marzo M."/>
            <person name="Matsuda M."/>
            <person name="Matzkin L."/>
            <person name="McAllister B."/>
            <person name="McBride C.S."/>
            <person name="McKernan B."/>
            <person name="McKernan K."/>
            <person name="Mendez-Lago M."/>
            <person name="Minx P."/>
            <person name="Mollenhauer M.U."/>
            <person name="Montooth K."/>
            <person name="Mount S.M."/>
            <person name="Mu X."/>
            <person name="Myers E."/>
            <person name="Negre B."/>
            <person name="Newfeld S."/>
            <person name="Nielsen R."/>
            <person name="Noor M.A."/>
            <person name="O'Grady P."/>
            <person name="Pachter L."/>
            <person name="Papaceit M."/>
            <person name="Parisi M.J."/>
            <person name="Parisi M."/>
            <person name="Parts L."/>
            <person name="Pedersen J.S."/>
            <person name="Pesole G."/>
            <person name="Phillippy A.M."/>
            <person name="Ponting C.P."/>
            <person name="Pop M."/>
            <person name="Porcelli D."/>
            <person name="Powell J.R."/>
            <person name="Prohaska S."/>
            <person name="Pruitt K."/>
            <person name="Puig M."/>
            <person name="Quesneville H."/>
            <person name="Ram K.R."/>
            <person name="Rand D."/>
            <person name="Rasmussen M.D."/>
            <person name="Reed L.K."/>
            <person name="Reenan R."/>
            <person name="Reily A."/>
            <person name="Remington K.A."/>
            <person name="Rieger T.T."/>
            <person name="Ritchie M.G."/>
            <person name="Robin C."/>
            <person name="Rogers Y.H."/>
            <person name="Rohde C."/>
            <person name="Rozas J."/>
            <person name="Rubenfield M.J."/>
            <person name="Ruiz A."/>
            <person name="Russo S."/>
            <person name="Salzberg S.L."/>
            <person name="Sanchez-Gracia A."/>
            <person name="Saranga D.J."/>
            <person name="Sato H."/>
            <person name="Schaeffer S.W."/>
            <person name="Schatz M.C."/>
            <person name="Schlenke T."/>
            <person name="Schwartz R."/>
            <person name="Segarra C."/>
            <person name="Singh R.S."/>
            <person name="Sirot L."/>
            <person name="Sirota M."/>
            <person name="Sisneros N.B."/>
            <person name="Smith C.D."/>
            <person name="Smith T.F."/>
            <person name="Spieth J."/>
            <person name="Stage D.E."/>
            <person name="Stark A."/>
            <person name="Stephan W."/>
            <person name="Strausberg R.L."/>
            <person name="Strempel S."/>
            <person name="Sturgill D."/>
            <person name="Sutton G."/>
            <person name="Sutton G.G."/>
            <person name="Tao W."/>
            <person name="Teichmann S."/>
            <person name="Tobari Y.N."/>
            <person name="Tomimura Y."/>
            <person name="Tsolas J.M."/>
            <person name="Valente V.L."/>
            <person name="Venter E."/>
            <person name="Venter J.C."/>
            <person name="Vicario S."/>
            <person name="Vieira F.G."/>
            <person name="Vilella A.J."/>
            <person name="Villasante A."/>
            <person name="Walenz B."/>
            <person name="Wang J."/>
            <person name="Wasserman M."/>
            <person name="Watts T."/>
            <person name="Wilson D."/>
            <person name="Wilson R.K."/>
            <person name="Wing R.A."/>
            <person name="Wolfner M.F."/>
            <person name="Wong A."/>
            <person name="Wong G.K."/>
            <person name="Wu C.I."/>
            <person name="Wu G."/>
            <person name="Yamamoto D."/>
            <person name="Yang H.P."/>
            <person name="Yang S.P."/>
            <person name="Yorke J.A."/>
            <person name="Yoshida K."/>
            <person name="Zdobnov E."/>
            <person name="Zhang P."/>
            <person name="Zhang Y."/>
            <person name="Zimin A.V."/>
            <person name="Baldwin J."/>
            <person name="Abdouelleil A."/>
            <person name="Abdulkadir J."/>
            <person name="Abebe A."/>
            <person name="Abera B."/>
            <person name="Abreu J."/>
            <person name="Acer S.C."/>
            <person name="Aftuck L."/>
            <person name="Alexander A."/>
            <person name="An P."/>
            <person name="Anderson E."/>
            <person name="Anderson S."/>
            <person name="Arachi H."/>
            <person name="Azer M."/>
            <person name="Bachantsang P."/>
            <person name="Barry A."/>
            <person name="Bayul T."/>
            <person name="Berlin A."/>
            <person name="Bessette D."/>
            <person name="Bloom T."/>
            <person name="Blye J."/>
            <person name="Boguslavskiy L."/>
            <person name="Bonnet C."/>
            <person name="Boukhgalter B."/>
            <person name="Bourzgui I."/>
            <person name="Brown A."/>
            <person name="Cahill P."/>
            <person name="Channer S."/>
            <person name="Cheshatsang Y."/>
            <person name="Chuda L."/>
            <person name="Citroen M."/>
            <person name="Collymore A."/>
            <person name="Cooke P."/>
            <person name="Costello M."/>
            <person name="D'Aco K."/>
            <person name="Daza R."/>
            <person name="De Haan G."/>
            <person name="DeGray S."/>
            <person name="DeMaso C."/>
            <person name="Dhargay N."/>
            <person name="Dooley K."/>
            <person name="Dooley E."/>
            <person name="Doricent M."/>
            <person name="Dorje P."/>
            <person name="Dorjee K."/>
            <person name="Dupes A."/>
            <person name="Elong R."/>
            <person name="Falk J."/>
            <person name="Farina A."/>
            <person name="Faro S."/>
            <person name="Ferguson D."/>
            <person name="Fisher S."/>
            <person name="Foley C.D."/>
            <person name="Franke A."/>
            <person name="Friedrich D."/>
            <person name="Gadbois L."/>
            <person name="Gearin G."/>
            <person name="Gearin C.R."/>
            <person name="Giannoukos G."/>
            <person name="Goode T."/>
            <person name="Graham J."/>
            <person name="Grandbois E."/>
            <person name="Grewal S."/>
            <person name="Gyaltsen K."/>
            <person name="Hafez N."/>
            <person name="Hagos B."/>
            <person name="Hall J."/>
            <person name="Henson C."/>
            <person name="Hollinger A."/>
            <person name="Honan T."/>
            <person name="Huard M.D."/>
            <person name="Hughes L."/>
            <person name="Hurhula B."/>
            <person name="Husby M.E."/>
            <person name="Kamat A."/>
            <person name="Kanga B."/>
            <person name="Kashin S."/>
            <person name="Khazanovich D."/>
            <person name="Kisner P."/>
            <person name="Lance K."/>
            <person name="Lara M."/>
            <person name="Lee W."/>
            <person name="Lennon N."/>
            <person name="Letendre F."/>
            <person name="LeVine R."/>
            <person name="Lipovsky A."/>
            <person name="Liu X."/>
            <person name="Liu J."/>
            <person name="Liu S."/>
            <person name="Lokyitsang T."/>
            <person name="Lokyitsang Y."/>
            <person name="Lubonja R."/>
            <person name="Lui A."/>
            <person name="MacDonald P."/>
            <person name="Magnisalis V."/>
            <person name="Maru K."/>
            <person name="Matthews C."/>
            <person name="McCusker W."/>
            <person name="McDonough S."/>
            <person name="Mehta T."/>
            <person name="Meldrim J."/>
            <person name="Meneus L."/>
            <person name="Mihai O."/>
            <person name="Mihalev A."/>
            <person name="Mihova T."/>
            <person name="Mittelman R."/>
            <person name="Mlenga V."/>
            <person name="Montmayeur A."/>
            <person name="Mulrain L."/>
            <person name="Navidi A."/>
            <person name="Naylor J."/>
            <person name="Negash T."/>
            <person name="Nguyen T."/>
            <person name="Nguyen N."/>
            <person name="Nicol R."/>
            <person name="Norbu C."/>
            <person name="Norbu N."/>
            <person name="Novod N."/>
            <person name="O'Neill B."/>
            <person name="Osman S."/>
            <person name="Markiewicz E."/>
            <person name="Oyono O.L."/>
            <person name="Patti C."/>
            <person name="Phunkhang P."/>
            <person name="Pierre F."/>
            <person name="Priest M."/>
            <person name="Raghuraman S."/>
            <person name="Rege F."/>
            <person name="Reyes R."/>
            <person name="Rise C."/>
            <person name="Rogov P."/>
            <person name="Ross K."/>
            <person name="Ryan E."/>
            <person name="Settipalli S."/>
            <person name="Shea T."/>
            <person name="Sherpa N."/>
            <person name="Shi L."/>
            <person name="Shih D."/>
            <person name="Sparrow T."/>
            <person name="Spaulding J."/>
            <person name="Stalker J."/>
            <person name="Stange-Thomann N."/>
            <person name="Stavropoulos S."/>
            <person name="Stone C."/>
            <person name="Strader C."/>
            <person name="Tesfaye S."/>
            <person name="Thomson T."/>
            <person name="Thoulutsang Y."/>
            <person name="Thoulutsang D."/>
            <person name="Topham K."/>
            <person name="Topping I."/>
            <person name="Tsamla T."/>
            <person name="Vassiliev H."/>
            <person name="Vo A."/>
            <person name="Wangchuk T."/>
            <person name="Wangdi T."/>
            <person name="Weiand M."/>
            <person name="Wilkinson J."/>
            <person name="Wilson A."/>
            <person name="Yadav S."/>
            <person name="Young G."/>
            <person name="Yu Q."/>
            <person name="Zembek L."/>
            <person name="Zhong D."/>
            <person name="Zimmer A."/>
            <person name="Zwirko Z."/>
            <person name="Jaffe D.B."/>
            <person name="Alvarez P."/>
            <person name="Brockman W."/>
            <person name="Butler J."/>
            <person name="Chin C."/>
            <person name="Gnerre S."/>
            <person name="Grabherr M."/>
            <person name="Kleber M."/>
            <person name="Mauceli E."/>
            <person name="MacCallum I."/>
        </authorList>
    </citation>
    <scope>NUCLEOTIDE SEQUENCE [LARGE SCALE GENOMIC DNA]</scope>
    <source>
        <strain evidence="1">MV2-25</strain>
    </source>
</reference>
<evidence type="ECO:0000313" key="1">
    <source>
        <dbReference type="EMBL" id="KRT05223.1"/>
    </source>
</evidence>
<dbReference type="Bgee" id="FBgn0272029">
    <property type="expression patterns" value="Expressed in adult organism"/>
</dbReference>
<reference evidence="1" key="1">
    <citation type="journal article" date="2005" name="Genome Res.">
        <title>Comparative genome sequencing of Drosophila pseudoobscura: chromosomal, gene, and cis-element evolution.</title>
        <authorList>
            <person name="Richards S."/>
            <person name="Liu Y."/>
            <person name="Bettencourt B.R."/>
            <person name="Hradecky P."/>
            <person name="Letovsky S."/>
            <person name="Nielsen R."/>
            <person name="Thornton K."/>
            <person name="Hubisz M.J."/>
            <person name="Chen R."/>
            <person name="Meisel R.P."/>
            <person name="Couronne O."/>
            <person name="Hua S."/>
            <person name="Smith M.A."/>
            <person name="Zhang P."/>
            <person name="Liu J."/>
            <person name="Bussemaker H.J."/>
            <person name="van Batenburg M.F."/>
            <person name="Howells S.L."/>
            <person name="Scherer S.E."/>
            <person name="Sodergren E."/>
            <person name="Matthews B.B."/>
            <person name="Crosby M.A."/>
            <person name="Schroeder A.J."/>
            <person name="Ortiz-Barrientos D."/>
            <person name="Rives C.M."/>
            <person name="Metzker M.L."/>
            <person name="Muzny D.M."/>
            <person name="Scott G."/>
            <person name="Steffen D."/>
            <person name="Wheeler D.A."/>
            <person name="Worley K.C."/>
            <person name="Havlak P."/>
            <person name="Durbin K.J."/>
            <person name="Egan A."/>
            <person name="Gill R."/>
            <person name="Hume J."/>
            <person name="Morgan M.B."/>
            <person name="Miner G."/>
            <person name="Hamilton C."/>
            <person name="Huang Y."/>
            <person name="Waldron L."/>
            <person name="Verduzco D."/>
            <person name="Clerc-Blankenburg K.P."/>
            <person name="Dubchak I."/>
            <person name="Noor M.A."/>
            <person name="Anderson W."/>
            <person name="White K.P."/>
            <person name="Clark A.G."/>
            <person name="Schaeffer S.W."/>
            <person name="Gelbart W."/>
            <person name="Weinstock G.M."/>
            <person name="Gibbs R.A."/>
        </authorList>
    </citation>
    <scope>NUCLEOTIDE SEQUENCE [LARGE SCALE GENOMIC DNA]</scope>
    <source>
        <strain evidence="1">MV2-25</strain>
    </source>
</reference>
<dbReference type="STRING" id="46245.A0A0R3NVU5"/>
<protein>
    <recommendedName>
        <fullName evidence="2">Endonuclease/exonuclease/phosphatase domain-containing protein</fullName>
    </recommendedName>
</protein>
<name>A0A0R3NVU5_DROPS</name>
<dbReference type="AlphaFoldDB" id="A0A0R3NVU5"/>
<sequence>MLSVLQLNLHKSKVASAELLIAMEQGLADIALVQEPWIATGNSVAGLKFSNHNLFYSTSHG</sequence>
<reference evidence="1" key="3">
    <citation type="journal article" date="2012" name="PLoS ONE">
        <title>Mind the gap: upgrading genomes with Pacific Biosciences RS long-read sequencing technology.</title>
        <authorList>
            <person name="English A.C."/>
            <person name="Richards S."/>
            <person name="Han Y."/>
            <person name="Wang M."/>
            <person name="Vee V."/>
            <person name="Qu J."/>
            <person name="Qin X."/>
            <person name="Muzny D.M."/>
            <person name="Reid J.G."/>
            <person name="Worley K.C."/>
            <person name="Gibbs R.A."/>
        </authorList>
    </citation>
    <scope>NUCLEOTIDE SEQUENCE</scope>
    <source>
        <strain evidence="1">MV2-25</strain>
    </source>
</reference>
<reference evidence="1" key="4">
    <citation type="submission" date="2015-11" db="EMBL/GenBank/DDBJ databases">
        <authorList>
            <consortium name="FlyBase"/>
        </authorList>
    </citation>
    <scope>NUCLEOTIDE SEQUENCE</scope>
    <source>
        <strain evidence="1">MV2-25</strain>
    </source>
</reference>
<accession>A0A0R3NVU5</accession>
<dbReference type="Gene3D" id="3.60.10.10">
    <property type="entry name" value="Endonuclease/exonuclease/phosphatase"/>
    <property type="match status" value="1"/>
</dbReference>